<accession>A0A2U2AJ40</accession>
<feature type="transmembrane region" description="Helical" evidence="1">
    <location>
        <begin position="21"/>
        <end position="40"/>
    </location>
</feature>
<keyword evidence="3" id="KW-1185">Reference proteome</keyword>
<evidence type="ECO:0000313" key="3">
    <source>
        <dbReference type="Proteomes" id="UP000244948"/>
    </source>
</evidence>
<dbReference type="Proteomes" id="UP000244948">
    <property type="component" value="Unassembled WGS sequence"/>
</dbReference>
<comment type="caution">
    <text evidence="2">The sequence shown here is derived from an EMBL/GenBank/DDBJ whole genome shotgun (WGS) entry which is preliminary data.</text>
</comment>
<reference evidence="2 3" key="1">
    <citation type="journal article" date="2018" name="Genome Announc.">
        <title>Ignatzschineria cameli sp. nov., isolated from necrotic foot tissue of dromedaries (Camelus dromedarius) and associated maggots (Wohlfahrtia species) in Dubai.</title>
        <authorList>
            <person name="Tsang C.C."/>
            <person name="Tang J.Y."/>
            <person name="Fong J.Y."/>
            <person name="Kinne J."/>
            <person name="Lee H.H."/>
            <person name="Joseph M."/>
            <person name="Jose S."/>
            <person name="Schuster R.K."/>
            <person name="Tang Y."/>
            <person name="Sivakumar S."/>
            <person name="Chen J.H."/>
            <person name="Teng J.L."/>
            <person name="Lau S.K."/>
            <person name="Wernery U."/>
            <person name="Woo P.C."/>
        </authorList>
    </citation>
    <scope>NUCLEOTIDE SEQUENCE [LARGE SCALE GENOMIC DNA]</scope>
    <source>
        <strain evidence="2 3">KCTC 22643</strain>
    </source>
</reference>
<gene>
    <name evidence="2" type="ORF">DC082_08640</name>
</gene>
<evidence type="ECO:0000313" key="2">
    <source>
        <dbReference type="EMBL" id="PWD82679.1"/>
    </source>
</evidence>
<sequence>MTTRPDQVYQQNQSGRITLTFFFIFNLFALITYIIGFTLLNKLVADGNNAAMELSKIVPFSTITFSAILPLGLILGFWMSGFAKQDLGGLFRLTALKRGFILSFFYLLVIVGIIFFIDEPIAQMLGISSFSYRIFIIVPIGAVLGAIFAYICAAIAIKFSKVAKAYDENPNRKPGRIEEPN</sequence>
<organism evidence="2 3">
    <name type="scientific">Ignatzschineria indica</name>
    <dbReference type="NCBI Taxonomy" id="472583"/>
    <lineage>
        <taxon>Bacteria</taxon>
        <taxon>Pseudomonadati</taxon>
        <taxon>Pseudomonadota</taxon>
        <taxon>Gammaproteobacteria</taxon>
        <taxon>Cardiobacteriales</taxon>
        <taxon>Ignatzschineriaceae</taxon>
        <taxon>Ignatzschineria</taxon>
    </lineage>
</organism>
<feature type="transmembrane region" description="Helical" evidence="1">
    <location>
        <begin position="99"/>
        <end position="117"/>
    </location>
</feature>
<feature type="transmembrane region" description="Helical" evidence="1">
    <location>
        <begin position="132"/>
        <end position="157"/>
    </location>
</feature>
<protein>
    <submittedName>
        <fullName evidence="2">Uncharacterized protein</fullName>
    </submittedName>
</protein>
<dbReference type="EMBL" id="QEWR01000004">
    <property type="protein sequence ID" value="PWD82679.1"/>
    <property type="molecule type" value="Genomic_DNA"/>
</dbReference>
<proteinExistence type="predicted"/>
<dbReference type="RefSeq" id="WP_109236625.1">
    <property type="nucleotide sequence ID" value="NZ_BMXZ01000004.1"/>
</dbReference>
<feature type="transmembrane region" description="Helical" evidence="1">
    <location>
        <begin position="60"/>
        <end position="78"/>
    </location>
</feature>
<keyword evidence="1" id="KW-0472">Membrane</keyword>
<name>A0A2U2AJ40_9GAMM</name>
<dbReference type="AlphaFoldDB" id="A0A2U2AJ40"/>
<evidence type="ECO:0000256" key="1">
    <source>
        <dbReference type="SAM" id="Phobius"/>
    </source>
</evidence>
<keyword evidence="1" id="KW-0812">Transmembrane</keyword>
<keyword evidence="1" id="KW-1133">Transmembrane helix</keyword>